<evidence type="ECO:0000256" key="2">
    <source>
        <dbReference type="SAM" id="Phobius"/>
    </source>
</evidence>
<dbReference type="OrthoDB" id="9814377at2"/>
<evidence type="ECO:0000256" key="1">
    <source>
        <dbReference type="ARBA" id="ARBA00022729"/>
    </source>
</evidence>
<keyword evidence="5" id="KW-1185">Reference proteome</keyword>
<dbReference type="PANTHER" id="PTHR21666">
    <property type="entry name" value="PEPTIDASE-RELATED"/>
    <property type="match status" value="1"/>
</dbReference>
<dbReference type="InterPro" id="IPR016047">
    <property type="entry name" value="M23ase_b-sheet_dom"/>
</dbReference>
<dbReference type="InterPro" id="IPR011055">
    <property type="entry name" value="Dup_hybrid_motif"/>
</dbReference>
<dbReference type="SUPFAM" id="SSF51261">
    <property type="entry name" value="Duplicated hybrid motif"/>
    <property type="match status" value="1"/>
</dbReference>
<keyword evidence="2" id="KW-0812">Transmembrane</keyword>
<evidence type="ECO:0000313" key="4">
    <source>
        <dbReference type="EMBL" id="PWH86515.1"/>
    </source>
</evidence>
<dbReference type="EMBL" id="QFRJ01000002">
    <property type="protein sequence ID" value="PWH86515.1"/>
    <property type="molecule type" value="Genomic_DNA"/>
</dbReference>
<reference evidence="4 5" key="1">
    <citation type="submission" date="2018-05" db="EMBL/GenBank/DDBJ databases">
        <title>Brumimicrobium oceani sp. nov., isolated from coastal sediment.</title>
        <authorList>
            <person name="Kou Y."/>
        </authorList>
    </citation>
    <scope>NUCLEOTIDE SEQUENCE [LARGE SCALE GENOMIC DNA]</scope>
    <source>
        <strain evidence="4 5">C305</strain>
    </source>
</reference>
<dbReference type="InterPro" id="IPR050570">
    <property type="entry name" value="Cell_wall_metabolism_enzyme"/>
</dbReference>
<dbReference type="Proteomes" id="UP000245370">
    <property type="component" value="Unassembled WGS sequence"/>
</dbReference>
<dbReference type="CDD" id="cd12797">
    <property type="entry name" value="M23_peptidase"/>
    <property type="match status" value="1"/>
</dbReference>
<protein>
    <recommendedName>
        <fullName evidence="3">M23ase beta-sheet core domain-containing protein</fullName>
    </recommendedName>
</protein>
<sequence length="288" mass="33037">MKKPEKKKRKSWFKRSTRVVGMDPVTFEEWWRVKINRIQLISISLIFVIVLFLFNYLIFSYTPAGYLLPENIKNRNKQKIEFTATRVANLEHKLVAQENYIKNLQNVILGEVSIDSIYTASLNDETQNNSNIIVDTTISKAEKQLDENIRNNQEKLKESNDQLFDHLFLYDPVSGEVSQKFRIPNHPGVDIVTKKGEQIKACLNGIVLHSSYDDKDGHTVILSHENEIISVYKHAEKVYVNVGDKVTRGKAIGVVGNTGERSTGPHLHFELWSDLGPLNPMDYFSFGK</sequence>
<keyword evidence="1" id="KW-0732">Signal</keyword>
<feature type="transmembrane region" description="Helical" evidence="2">
    <location>
        <begin position="40"/>
        <end position="59"/>
    </location>
</feature>
<dbReference type="AlphaFoldDB" id="A0A2U2XFE7"/>
<reference evidence="4 5" key="2">
    <citation type="submission" date="2018-05" db="EMBL/GenBank/DDBJ databases">
        <authorList>
            <person name="Lanie J.A."/>
            <person name="Ng W.-L."/>
            <person name="Kazmierczak K.M."/>
            <person name="Andrzejewski T.M."/>
            <person name="Davidsen T.M."/>
            <person name="Wayne K.J."/>
            <person name="Tettelin H."/>
            <person name="Glass J.I."/>
            <person name="Rusch D."/>
            <person name="Podicherti R."/>
            <person name="Tsui H.-C.T."/>
            <person name="Winkler M.E."/>
        </authorList>
    </citation>
    <scope>NUCLEOTIDE SEQUENCE [LARGE SCALE GENOMIC DNA]</scope>
    <source>
        <strain evidence="4 5">C305</strain>
    </source>
</reference>
<gene>
    <name evidence="4" type="ORF">DIT68_04570</name>
</gene>
<evidence type="ECO:0000259" key="3">
    <source>
        <dbReference type="Pfam" id="PF01551"/>
    </source>
</evidence>
<dbReference type="RefSeq" id="WP_109358627.1">
    <property type="nucleotide sequence ID" value="NZ_QFRJ01000002.1"/>
</dbReference>
<keyword evidence="2" id="KW-1133">Transmembrane helix</keyword>
<dbReference type="Gene3D" id="2.70.70.10">
    <property type="entry name" value="Glucose Permease (Domain IIA)"/>
    <property type="match status" value="1"/>
</dbReference>
<evidence type="ECO:0000313" key="5">
    <source>
        <dbReference type="Proteomes" id="UP000245370"/>
    </source>
</evidence>
<dbReference type="GO" id="GO:0004222">
    <property type="term" value="F:metalloendopeptidase activity"/>
    <property type="evidence" value="ECO:0007669"/>
    <property type="project" value="TreeGrafter"/>
</dbReference>
<dbReference type="PANTHER" id="PTHR21666:SF289">
    <property type="entry name" value="L-ALA--D-GLU ENDOPEPTIDASE"/>
    <property type="match status" value="1"/>
</dbReference>
<keyword evidence="2" id="KW-0472">Membrane</keyword>
<comment type="caution">
    <text evidence="4">The sequence shown here is derived from an EMBL/GenBank/DDBJ whole genome shotgun (WGS) entry which is preliminary data.</text>
</comment>
<name>A0A2U2XFE7_9FLAO</name>
<organism evidence="4 5">
    <name type="scientific">Brumimicrobium oceani</name>
    <dbReference type="NCBI Taxonomy" id="2100725"/>
    <lineage>
        <taxon>Bacteria</taxon>
        <taxon>Pseudomonadati</taxon>
        <taxon>Bacteroidota</taxon>
        <taxon>Flavobacteriia</taxon>
        <taxon>Flavobacteriales</taxon>
        <taxon>Crocinitomicaceae</taxon>
        <taxon>Brumimicrobium</taxon>
    </lineage>
</organism>
<dbReference type="Pfam" id="PF01551">
    <property type="entry name" value="Peptidase_M23"/>
    <property type="match status" value="1"/>
</dbReference>
<proteinExistence type="predicted"/>
<accession>A0A2U2XFE7</accession>
<feature type="domain" description="M23ase beta-sheet core" evidence="3">
    <location>
        <begin position="185"/>
        <end position="280"/>
    </location>
</feature>